<feature type="chain" id="PRO_5047377759" evidence="1">
    <location>
        <begin position="20"/>
        <end position="141"/>
    </location>
</feature>
<dbReference type="Pfam" id="PF14534">
    <property type="entry name" value="DUF4440"/>
    <property type="match status" value="1"/>
</dbReference>
<dbReference type="SUPFAM" id="SSF54427">
    <property type="entry name" value="NTF2-like"/>
    <property type="match status" value="1"/>
</dbReference>
<name>A0ABU8J770_9BURK</name>
<proteinExistence type="predicted"/>
<sequence>MKKLIIAATIVLACSGAFAKNSDEYALTDAMYHLTAAMIDGDAQRLRDLTTDTLTYGQPNDSLQNQSAFVAAIATGRVHYRRIDLTHTLASITGNTAVIRNHFSATTESNGKFTEVDLDELLVWQQSNGRWRLLARQGCRY</sequence>
<reference evidence="3 4" key="1">
    <citation type="journal article" date="2022" name="Arch. Microbiol.">
        <title>Paraburkholderia bengalensis sp. nov. isolated from roots of Oryza sativa, IR64.</title>
        <authorList>
            <person name="Nag P."/>
            <person name="Mondal N."/>
            <person name="Sarkar J."/>
            <person name="Das S."/>
        </authorList>
    </citation>
    <scope>NUCLEOTIDE SEQUENCE [LARGE SCALE GENOMIC DNA]</scope>
    <source>
        <strain evidence="3 4">IR64_4_BI</strain>
    </source>
</reference>
<evidence type="ECO:0000256" key="1">
    <source>
        <dbReference type="SAM" id="SignalP"/>
    </source>
</evidence>
<organism evidence="3 4">
    <name type="scientific">Paraburkholderia bengalensis</name>
    <dbReference type="NCBI Taxonomy" id="2747562"/>
    <lineage>
        <taxon>Bacteria</taxon>
        <taxon>Pseudomonadati</taxon>
        <taxon>Pseudomonadota</taxon>
        <taxon>Betaproteobacteria</taxon>
        <taxon>Burkholderiales</taxon>
        <taxon>Burkholderiaceae</taxon>
        <taxon>Paraburkholderia</taxon>
    </lineage>
</organism>
<dbReference type="Proteomes" id="UP001386437">
    <property type="component" value="Unassembled WGS sequence"/>
</dbReference>
<dbReference type="EMBL" id="JACFYJ010000200">
    <property type="protein sequence ID" value="MEI6003398.1"/>
    <property type="molecule type" value="Genomic_DNA"/>
</dbReference>
<dbReference type="InterPro" id="IPR027843">
    <property type="entry name" value="DUF4440"/>
</dbReference>
<keyword evidence="1" id="KW-0732">Signal</keyword>
<accession>A0ABU8J770</accession>
<protein>
    <submittedName>
        <fullName evidence="3">Nuclear transport factor 2 family protein</fullName>
    </submittedName>
</protein>
<feature type="signal peptide" evidence="1">
    <location>
        <begin position="1"/>
        <end position="19"/>
    </location>
</feature>
<keyword evidence="4" id="KW-1185">Reference proteome</keyword>
<evidence type="ECO:0000313" key="4">
    <source>
        <dbReference type="Proteomes" id="UP001386437"/>
    </source>
</evidence>
<feature type="domain" description="DUF4440" evidence="2">
    <location>
        <begin position="34"/>
        <end position="133"/>
    </location>
</feature>
<evidence type="ECO:0000259" key="2">
    <source>
        <dbReference type="Pfam" id="PF14534"/>
    </source>
</evidence>
<evidence type="ECO:0000313" key="3">
    <source>
        <dbReference type="EMBL" id="MEI6003398.1"/>
    </source>
</evidence>
<dbReference type="Gene3D" id="3.10.450.50">
    <property type="match status" value="1"/>
</dbReference>
<dbReference type="RefSeq" id="WP_336602935.1">
    <property type="nucleotide sequence ID" value="NZ_JACFYJ010000200.1"/>
</dbReference>
<gene>
    <name evidence="3" type="ORF">H3V53_41910</name>
</gene>
<comment type="caution">
    <text evidence="3">The sequence shown here is derived from an EMBL/GenBank/DDBJ whole genome shotgun (WGS) entry which is preliminary data.</text>
</comment>
<dbReference type="InterPro" id="IPR032710">
    <property type="entry name" value="NTF2-like_dom_sf"/>
</dbReference>